<dbReference type="Proteomes" id="UP000653305">
    <property type="component" value="Unassembled WGS sequence"/>
</dbReference>
<sequence>MCYPLSAGCEDGQKSTSPRRQVVTAVVVTTDEAARGPQVVNTGCGVGGESSQNIKVCVCSPTGHPGSFRCRHHHGEYQWVNRMGVKPSS</sequence>
<dbReference type="AlphaFoldDB" id="A0A830CQ46"/>
<evidence type="ECO:0000313" key="1">
    <source>
        <dbReference type="EMBL" id="GFP99668.1"/>
    </source>
</evidence>
<name>A0A830CQ46_9LAMI</name>
<evidence type="ECO:0000313" key="2">
    <source>
        <dbReference type="Proteomes" id="UP000653305"/>
    </source>
</evidence>
<proteinExistence type="predicted"/>
<dbReference type="OrthoDB" id="913194at2759"/>
<dbReference type="EMBL" id="BMAC01000585">
    <property type="protein sequence ID" value="GFP99668.1"/>
    <property type="molecule type" value="Genomic_DNA"/>
</dbReference>
<accession>A0A830CQ46</accession>
<comment type="caution">
    <text evidence="1">The sequence shown here is derived from an EMBL/GenBank/DDBJ whole genome shotgun (WGS) entry which is preliminary data.</text>
</comment>
<reference evidence="1" key="1">
    <citation type="submission" date="2020-07" db="EMBL/GenBank/DDBJ databases">
        <title>Ethylene signaling mediates host invasion by parasitic plants.</title>
        <authorList>
            <person name="Yoshida S."/>
        </authorList>
    </citation>
    <scope>NUCLEOTIDE SEQUENCE</scope>
    <source>
        <strain evidence="1">Okayama</strain>
    </source>
</reference>
<dbReference type="PANTHER" id="PTHR33132">
    <property type="entry name" value="OSJNBB0118P14.9 PROTEIN"/>
    <property type="match status" value="1"/>
</dbReference>
<organism evidence="1 2">
    <name type="scientific">Phtheirospermum japonicum</name>
    <dbReference type="NCBI Taxonomy" id="374723"/>
    <lineage>
        <taxon>Eukaryota</taxon>
        <taxon>Viridiplantae</taxon>
        <taxon>Streptophyta</taxon>
        <taxon>Embryophyta</taxon>
        <taxon>Tracheophyta</taxon>
        <taxon>Spermatophyta</taxon>
        <taxon>Magnoliopsida</taxon>
        <taxon>eudicotyledons</taxon>
        <taxon>Gunneridae</taxon>
        <taxon>Pentapetalae</taxon>
        <taxon>asterids</taxon>
        <taxon>lamiids</taxon>
        <taxon>Lamiales</taxon>
        <taxon>Orobanchaceae</taxon>
        <taxon>Orobanchaceae incertae sedis</taxon>
        <taxon>Phtheirospermum</taxon>
    </lineage>
</organism>
<protein>
    <submittedName>
        <fullName evidence="1">Uncharacterized protein</fullName>
    </submittedName>
</protein>
<keyword evidence="2" id="KW-1185">Reference proteome</keyword>
<gene>
    <name evidence="1" type="ORF">PHJA_002110900</name>
</gene>
<dbReference type="PANTHER" id="PTHR33132:SF144">
    <property type="entry name" value="SERINE-RICH PROTEIN-LIKE PROTEIN"/>
    <property type="match status" value="1"/>
</dbReference>